<dbReference type="InterPro" id="IPR024668">
    <property type="entry name" value="GABP_asu_N"/>
</dbReference>
<gene>
    <name evidence="2" type="ORF">P7K49_008750</name>
</gene>
<evidence type="ECO:0000313" key="2">
    <source>
        <dbReference type="EMBL" id="KAK2114484.1"/>
    </source>
</evidence>
<comment type="caution">
    <text evidence="2">The sequence shown here is derived from an EMBL/GenBank/DDBJ whole genome shotgun (WGS) entry which is preliminary data.</text>
</comment>
<protein>
    <recommendedName>
        <fullName evidence="1">GA-binding protein alpha subunit N-terminal domain-containing protein</fullName>
    </recommendedName>
</protein>
<name>A0ABQ9VYM5_SAGOE</name>
<feature type="non-terminal residue" evidence="2">
    <location>
        <position position="77"/>
    </location>
</feature>
<accession>A0ABQ9VYM5</accession>
<keyword evidence="3" id="KW-1185">Reference proteome</keyword>
<feature type="domain" description="GA-binding protein alpha subunit N-terminal" evidence="1">
    <location>
        <begin position="2"/>
        <end position="34"/>
    </location>
</feature>
<evidence type="ECO:0000313" key="3">
    <source>
        <dbReference type="Proteomes" id="UP001266305"/>
    </source>
</evidence>
<reference evidence="2 3" key="1">
    <citation type="submission" date="2023-05" db="EMBL/GenBank/DDBJ databases">
        <title>B98-5 Cell Line De Novo Hybrid Assembly: An Optical Mapping Approach.</title>
        <authorList>
            <person name="Kananen K."/>
            <person name="Auerbach J.A."/>
            <person name="Kautto E."/>
            <person name="Blachly J.S."/>
        </authorList>
    </citation>
    <scope>NUCLEOTIDE SEQUENCE [LARGE SCALE GENOMIC DNA]</scope>
    <source>
        <strain evidence="2">B95-8</strain>
        <tissue evidence="2">Cell line</tissue>
    </source>
</reference>
<evidence type="ECO:0000259" key="1">
    <source>
        <dbReference type="Pfam" id="PF11620"/>
    </source>
</evidence>
<dbReference type="EMBL" id="JASSZA010000004">
    <property type="protein sequence ID" value="KAK2114484.1"/>
    <property type="molecule type" value="Genomic_DNA"/>
</dbReference>
<dbReference type="Pfam" id="PF11620">
    <property type="entry name" value="GABP-alpha"/>
    <property type="match status" value="1"/>
</dbReference>
<dbReference type="Proteomes" id="UP001266305">
    <property type="component" value="Unassembled WGS sequence"/>
</dbReference>
<proteinExistence type="predicted"/>
<dbReference type="Gene3D" id="3.10.20.90">
    <property type="entry name" value="Phosphatidylinositol 3-kinase Catalytic Subunit, Chain A, domain 1"/>
    <property type="match status" value="1"/>
</dbReference>
<sequence>MKTDGTVQLSVQVIFYQGIEPKLNILETVKPVDTVEGVTDPDAHHAESEAHLVEEAQVITPDSTEHIANISDETSEQ</sequence>
<organism evidence="2 3">
    <name type="scientific">Saguinus oedipus</name>
    <name type="common">Cotton-top tamarin</name>
    <name type="synonym">Oedipomidas oedipus</name>
    <dbReference type="NCBI Taxonomy" id="9490"/>
    <lineage>
        <taxon>Eukaryota</taxon>
        <taxon>Metazoa</taxon>
        <taxon>Chordata</taxon>
        <taxon>Craniata</taxon>
        <taxon>Vertebrata</taxon>
        <taxon>Euteleostomi</taxon>
        <taxon>Mammalia</taxon>
        <taxon>Eutheria</taxon>
        <taxon>Euarchontoglires</taxon>
        <taxon>Primates</taxon>
        <taxon>Haplorrhini</taxon>
        <taxon>Platyrrhini</taxon>
        <taxon>Cebidae</taxon>
        <taxon>Callitrichinae</taxon>
        <taxon>Saguinus</taxon>
    </lineage>
</organism>